<dbReference type="InterPro" id="IPR025915">
    <property type="entry name" value="Phage_gp49_66"/>
</dbReference>
<evidence type="ECO:0000313" key="1">
    <source>
        <dbReference type="EMBL" id="DAF88196.1"/>
    </source>
</evidence>
<sequence>MTKFLSALAIACISSGLLSQKELDDKKLSQDFLESQIDEGKTRYTRIGDRLMHCTITTKTGFVVTGEAVCVSADNFDEKTGQAIAYDNAFEKLWQVYGFLLHQALNATNNGEQP</sequence>
<protein>
    <submittedName>
        <fullName evidence="1">Uncharacterized protein</fullName>
    </submittedName>
</protein>
<name>A0A8S5U160_9CAUD</name>
<accession>A0A8S5U160</accession>
<organism evidence="1">
    <name type="scientific">Myoviridae sp. ctwSu1</name>
    <dbReference type="NCBI Taxonomy" id="2825207"/>
    <lineage>
        <taxon>Viruses</taxon>
        <taxon>Duplodnaviria</taxon>
        <taxon>Heunggongvirae</taxon>
        <taxon>Uroviricota</taxon>
        <taxon>Caudoviricetes</taxon>
    </lineage>
</organism>
<dbReference type="EMBL" id="BK015981">
    <property type="protein sequence ID" value="DAF88196.1"/>
    <property type="molecule type" value="Genomic_DNA"/>
</dbReference>
<dbReference type="Pfam" id="PF13876">
    <property type="entry name" value="Phage_gp49_66"/>
    <property type="match status" value="1"/>
</dbReference>
<reference evidence="1" key="1">
    <citation type="journal article" date="2021" name="Proc. Natl. Acad. Sci. U.S.A.">
        <title>A Catalog of Tens of Thousands of Viruses from Human Metagenomes Reveals Hidden Associations with Chronic Diseases.</title>
        <authorList>
            <person name="Tisza M.J."/>
            <person name="Buck C.B."/>
        </authorList>
    </citation>
    <scope>NUCLEOTIDE SEQUENCE</scope>
    <source>
        <strain evidence="1">CtwSu1</strain>
    </source>
</reference>
<proteinExistence type="predicted"/>